<evidence type="ECO:0000256" key="1">
    <source>
        <dbReference type="SAM" id="MobiDB-lite"/>
    </source>
</evidence>
<accession>A0AAD1XRG7</accession>
<dbReference type="Gene3D" id="1.10.238.10">
    <property type="entry name" value="EF-hand"/>
    <property type="match status" value="1"/>
</dbReference>
<dbReference type="Proteomes" id="UP001295684">
    <property type="component" value="Unassembled WGS sequence"/>
</dbReference>
<feature type="compositionally biased region" description="Basic and acidic residues" evidence="1">
    <location>
        <begin position="256"/>
        <end position="269"/>
    </location>
</feature>
<name>A0AAD1XRG7_EUPCR</name>
<gene>
    <name evidence="2" type="ORF">ECRASSUSDP1_LOCUS18903</name>
</gene>
<comment type="caution">
    <text evidence="2">The sequence shown here is derived from an EMBL/GenBank/DDBJ whole genome shotgun (WGS) entry which is preliminary data.</text>
</comment>
<keyword evidence="3" id="KW-1185">Reference proteome</keyword>
<protein>
    <submittedName>
        <fullName evidence="2">Uncharacterized protein</fullName>
    </submittedName>
</protein>
<evidence type="ECO:0000313" key="2">
    <source>
        <dbReference type="EMBL" id="CAI2377517.1"/>
    </source>
</evidence>
<sequence>MDTSHYSSPPKQEGTVDFNDFLEYYTYVSALYDNDLDFDRMLTNTWNVGTNTNPASIPYAGISKTITKVNTKERWLNDHHRAIIHGKEQDPVNPHTSDFKVPYMPPKPTTDPVLMRPAGKLTLHDYEVSDNDSQFSPESYKHEPQHYQDPYYKSVRQPESKPRGHAYSRPSPPEKKYDYGGKQSSFESPKKPHPTNFPQDYREDDVASQYSHQSERSMHSHHSGYSHHSQRSHQSHASNASQYSSSRGYEEPQESYQRRGYPEQPDFYHPKQPTEYGGYKGSRYY</sequence>
<feature type="region of interest" description="Disordered" evidence="1">
    <location>
        <begin position="84"/>
        <end position="115"/>
    </location>
</feature>
<dbReference type="AlphaFoldDB" id="A0AAD1XRG7"/>
<organism evidence="2 3">
    <name type="scientific">Euplotes crassus</name>
    <dbReference type="NCBI Taxonomy" id="5936"/>
    <lineage>
        <taxon>Eukaryota</taxon>
        <taxon>Sar</taxon>
        <taxon>Alveolata</taxon>
        <taxon>Ciliophora</taxon>
        <taxon>Intramacronucleata</taxon>
        <taxon>Spirotrichea</taxon>
        <taxon>Hypotrichia</taxon>
        <taxon>Euplotida</taxon>
        <taxon>Euplotidae</taxon>
        <taxon>Moneuplotes</taxon>
    </lineage>
</organism>
<feature type="compositionally biased region" description="Basic residues" evidence="1">
    <location>
        <begin position="219"/>
        <end position="234"/>
    </location>
</feature>
<evidence type="ECO:0000313" key="3">
    <source>
        <dbReference type="Proteomes" id="UP001295684"/>
    </source>
</evidence>
<reference evidence="2" key="1">
    <citation type="submission" date="2023-07" db="EMBL/GenBank/DDBJ databases">
        <authorList>
            <consortium name="AG Swart"/>
            <person name="Singh M."/>
            <person name="Singh A."/>
            <person name="Seah K."/>
            <person name="Emmerich C."/>
        </authorList>
    </citation>
    <scope>NUCLEOTIDE SEQUENCE</scope>
    <source>
        <strain evidence="2">DP1</strain>
    </source>
</reference>
<feature type="region of interest" description="Disordered" evidence="1">
    <location>
        <begin position="154"/>
        <end position="285"/>
    </location>
</feature>
<feature type="compositionally biased region" description="Low complexity" evidence="1">
    <location>
        <begin position="235"/>
        <end position="247"/>
    </location>
</feature>
<dbReference type="EMBL" id="CAMPGE010019164">
    <property type="protein sequence ID" value="CAI2377517.1"/>
    <property type="molecule type" value="Genomic_DNA"/>
</dbReference>
<proteinExistence type="predicted"/>